<proteinExistence type="predicted"/>
<organism evidence="1 2">
    <name type="scientific">Chelatococcus asaccharovorans</name>
    <dbReference type="NCBI Taxonomy" id="28210"/>
    <lineage>
        <taxon>Bacteria</taxon>
        <taxon>Pseudomonadati</taxon>
        <taxon>Pseudomonadota</taxon>
        <taxon>Alphaproteobacteria</taxon>
        <taxon>Hyphomicrobiales</taxon>
        <taxon>Chelatococcaceae</taxon>
        <taxon>Chelatococcus</taxon>
    </lineage>
</organism>
<dbReference type="Proteomes" id="UP000248021">
    <property type="component" value="Unassembled WGS sequence"/>
</dbReference>
<accession>A0A2V3U2D2</accession>
<keyword evidence="2" id="KW-1185">Reference proteome</keyword>
<dbReference type="RefSeq" id="WP_146227436.1">
    <property type="nucleotide sequence ID" value="NZ_CAKNFM010000006.1"/>
</dbReference>
<dbReference type="EMBL" id="QJJK01000009">
    <property type="protein sequence ID" value="PXW55736.1"/>
    <property type="molecule type" value="Genomic_DNA"/>
</dbReference>
<sequence length="71" mass="7683">MRLSDPIRMSDIRKAKNTVGAMSRVEVARQFKMSLMLVVVLTVATLAVTAINHIASTDTVRAPEGAVTRVS</sequence>
<dbReference type="AlphaFoldDB" id="A0A2V3U2D2"/>
<evidence type="ECO:0000313" key="1">
    <source>
        <dbReference type="EMBL" id="PXW55736.1"/>
    </source>
</evidence>
<evidence type="ECO:0000313" key="2">
    <source>
        <dbReference type="Proteomes" id="UP000248021"/>
    </source>
</evidence>
<comment type="caution">
    <text evidence="1">The sequence shown here is derived from an EMBL/GenBank/DDBJ whole genome shotgun (WGS) entry which is preliminary data.</text>
</comment>
<protein>
    <submittedName>
        <fullName evidence="1">Uncharacterized protein</fullName>
    </submittedName>
</protein>
<name>A0A2V3U2D2_9HYPH</name>
<reference evidence="1 2" key="1">
    <citation type="submission" date="2018-05" db="EMBL/GenBank/DDBJ databases">
        <title>Genomic Encyclopedia of Type Strains, Phase IV (KMG-IV): sequencing the most valuable type-strain genomes for metagenomic binning, comparative biology and taxonomic classification.</title>
        <authorList>
            <person name="Goeker M."/>
        </authorList>
    </citation>
    <scope>NUCLEOTIDE SEQUENCE [LARGE SCALE GENOMIC DNA]</scope>
    <source>
        <strain evidence="1 2">DSM 6462</strain>
    </source>
</reference>
<gene>
    <name evidence="1" type="ORF">C7450_109144</name>
</gene>